<comment type="caution">
    <text evidence="1">The sequence shown here is derived from an EMBL/GenBank/DDBJ whole genome shotgun (WGS) entry which is preliminary data.</text>
</comment>
<evidence type="ECO:0000313" key="1">
    <source>
        <dbReference type="EMBL" id="KAJ1678249.1"/>
    </source>
</evidence>
<gene>
    <name evidence="1" type="ORF">EV182_004456</name>
</gene>
<reference evidence="1" key="1">
    <citation type="submission" date="2022-06" db="EMBL/GenBank/DDBJ databases">
        <title>Phylogenomic reconstructions and comparative analyses of Kickxellomycotina fungi.</title>
        <authorList>
            <person name="Reynolds N.K."/>
            <person name="Stajich J.E."/>
            <person name="Barry K."/>
            <person name="Grigoriev I.V."/>
            <person name="Crous P."/>
            <person name="Smith M.E."/>
        </authorList>
    </citation>
    <scope>NUCLEOTIDE SEQUENCE</scope>
    <source>
        <strain evidence="1">RSA 2271</strain>
    </source>
</reference>
<name>A0ACC1HWJ3_9FUNG</name>
<keyword evidence="2" id="KW-1185">Reference proteome</keyword>
<organism evidence="1 2">
    <name type="scientific">Spiromyces aspiralis</name>
    <dbReference type="NCBI Taxonomy" id="68401"/>
    <lineage>
        <taxon>Eukaryota</taxon>
        <taxon>Fungi</taxon>
        <taxon>Fungi incertae sedis</taxon>
        <taxon>Zoopagomycota</taxon>
        <taxon>Kickxellomycotina</taxon>
        <taxon>Kickxellomycetes</taxon>
        <taxon>Kickxellales</taxon>
        <taxon>Kickxellaceae</taxon>
        <taxon>Spiromyces</taxon>
    </lineage>
</organism>
<evidence type="ECO:0000313" key="2">
    <source>
        <dbReference type="Proteomes" id="UP001145114"/>
    </source>
</evidence>
<sequence length="367" mass="39613">MCNAAYTSSDQVQALAYISNNVDISGTESSDYIFIPRPSESDYISNTTQSWSAASQQLSPHASNDESTYEARTSGWADSDDGSRFAAPSDSPVLPPSQNWRSTQSDYFRWIAIPKLSRAFFAPQVLERVGTPVSFLIKDNFIVGTNMGKVVICDAQAQVKAIVGSRELDNLLVSSIAMSADNTSLLVGYSDGRLIAWDWKANSPTVTCEPRDLRDTHRPNTKSSPCCHPTGVPITHVAFIGVSKHRFVSGDAMGHAIYHHIIRRVVVTSVKSELLLPLANNSHIRINSLADLSADPLAETAGGDEEEEEDAGSNVSDLPCLYALASLPYGTLEHTTDHIGLVAAISGEKVSRSCCYPSARRISCGSG</sequence>
<dbReference type="Proteomes" id="UP001145114">
    <property type="component" value="Unassembled WGS sequence"/>
</dbReference>
<protein>
    <submittedName>
        <fullName evidence="1">Uncharacterized protein</fullName>
    </submittedName>
</protein>
<dbReference type="EMBL" id="JAMZIH010001369">
    <property type="protein sequence ID" value="KAJ1678249.1"/>
    <property type="molecule type" value="Genomic_DNA"/>
</dbReference>
<accession>A0ACC1HWJ3</accession>
<proteinExistence type="predicted"/>